<gene>
    <name evidence="1" type="ORF">OTK00_000078</name>
</gene>
<keyword evidence="2" id="KW-1185">Reference proteome</keyword>
<evidence type="ECO:0000313" key="2">
    <source>
        <dbReference type="Proteomes" id="UP001164909"/>
    </source>
</evidence>
<name>A0ABY7BNN5_9FIRM</name>
<accession>A0ABY7BNN5</accession>
<evidence type="ECO:0000313" key="1">
    <source>
        <dbReference type="EMBL" id="WAM33937.1"/>
    </source>
</evidence>
<dbReference type="Proteomes" id="UP001164909">
    <property type="component" value="Chromosome"/>
</dbReference>
<dbReference type="RefSeq" id="WP_268760800.1">
    <property type="nucleotide sequence ID" value="NZ_CP113865.1"/>
</dbReference>
<protein>
    <submittedName>
        <fullName evidence="1">Uncharacterized protein</fullName>
    </submittedName>
</protein>
<dbReference type="EMBL" id="CP113865">
    <property type="protein sequence ID" value="WAM33937.1"/>
    <property type="molecule type" value="Genomic_DNA"/>
</dbReference>
<sequence length="61" mass="6810">MDPKKKKVIVENGINIENDYNKKIGLRGVNVKCISGFLSPDLVLTDFVAIRVNTENSYIAN</sequence>
<reference evidence="1" key="1">
    <citation type="submission" date="2022-12" db="EMBL/GenBank/DDBJ databases">
        <authorList>
            <person name="Bing R.G."/>
            <person name="Willard D.J."/>
            <person name="Manesh M.J.H."/>
            <person name="Laemthong T."/>
            <person name="Crosby J.R."/>
            <person name="Kelly R.M."/>
        </authorList>
    </citation>
    <scope>NUCLEOTIDE SEQUENCE</scope>
    <source>
        <strain evidence="1">DSM 8990</strain>
    </source>
</reference>
<proteinExistence type="predicted"/>
<organism evidence="1 2">
    <name type="scientific">Caldicellulosiruptor morganii</name>
    <dbReference type="NCBI Taxonomy" id="1387555"/>
    <lineage>
        <taxon>Bacteria</taxon>
        <taxon>Bacillati</taxon>
        <taxon>Bacillota</taxon>
        <taxon>Bacillota incertae sedis</taxon>
        <taxon>Caldicellulosiruptorales</taxon>
        <taxon>Caldicellulosiruptoraceae</taxon>
        <taxon>Caldicellulosiruptor</taxon>
    </lineage>
</organism>